<dbReference type="InterPro" id="IPR036291">
    <property type="entry name" value="NAD(P)-bd_dom_sf"/>
</dbReference>
<organism evidence="4 5">
    <name type="scientific">Nocardioides currus</name>
    <dbReference type="NCBI Taxonomy" id="2133958"/>
    <lineage>
        <taxon>Bacteria</taxon>
        <taxon>Bacillati</taxon>
        <taxon>Actinomycetota</taxon>
        <taxon>Actinomycetes</taxon>
        <taxon>Propionibacteriales</taxon>
        <taxon>Nocardioidaceae</taxon>
        <taxon>Nocardioides</taxon>
    </lineage>
</organism>
<dbReference type="InterPro" id="IPR051267">
    <property type="entry name" value="STEAP_metalloreductase"/>
</dbReference>
<dbReference type="Proteomes" id="UP000244867">
    <property type="component" value="Unassembled WGS sequence"/>
</dbReference>
<evidence type="ECO:0000313" key="4">
    <source>
        <dbReference type="EMBL" id="PUA80044.1"/>
    </source>
</evidence>
<protein>
    <submittedName>
        <fullName evidence="4">NADP oxidoreductase</fullName>
    </submittedName>
</protein>
<dbReference type="OrthoDB" id="1523398at2"/>
<dbReference type="Pfam" id="PF03807">
    <property type="entry name" value="F420_oxidored"/>
    <property type="match status" value="1"/>
</dbReference>
<dbReference type="InterPro" id="IPR028939">
    <property type="entry name" value="P5C_Rdtase_cat_N"/>
</dbReference>
<reference evidence="4 5" key="1">
    <citation type="submission" date="2018-03" db="EMBL/GenBank/DDBJ databases">
        <authorList>
            <person name="Keele B.F."/>
        </authorList>
    </citation>
    <scope>NUCLEOTIDE SEQUENCE [LARGE SCALE GENOMIC DNA]</scope>
    <source>
        <strain evidence="4 5">IB-3</strain>
    </source>
</reference>
<dbReference type="SUPFAM" id="SSF51735">
    <property type="entry name" value="NAD(P)-binding Rossmann-fold domains"/>
    <property type="match status" value="1"/>
</dbReference>
<evidence type="ECO:0000256" key="2">
    <source>
        <dbReference type="SAM" id="MobiDB-lite"/>
    </source>
</evidence>
<keyword evidence="1" id="KW-0560">Oxidoreductase</keyword>
<evidence type="ECO:0000313" key="5">
    <source>
        <dbReference type="Proteomes" id="UP000244867"/>
    </source>
</evidence>
<dbReference type="Gene3D" id="3.40.50.720">
    <property type="entry name" value="NAD(P)-binding Rossmann-like Domain"/>
    <property type="match status" value="1"/>
</dbReference>
<dbReference type="PANTHER" id="PTHR14239">
    <property type="entry name" value="DUDULIN-RELATED"/>
    <property type="match status" value="1"/>
</dbReference>
<dbReference type="GO" id="GO:0016491">
    <property type="term" value="F:oxidoreductase activity"/>
    <property type="evidence" value="ECO:0007669"/>
    <property type="project" value="UniProtKB-KW"/>
</dbReference>
<proteinExistence type="predicted"/>
<comment type="caution">
    <text evidence="4">The sequence shown here is derived from an EMBL/GenBank/DDBJ whole genome shotgun (WGS) entry which is preliminary data.</text>
</comment>
<keyword evidence="5" id="KW-1185">Reference proteome</keyword>
<dbReference type="AlphaFoldDB" id="A0A2R7YUS0"/>
<feature type="region of interest" description="Disordered" evidence="2">
    <location>
        <begin position="1"/>
        <end position="34"/>
    </location>
</feature>
<evidence type="ECO:0000259" key="3">
    <source>
        <dbReference type="Pfam" id="PF03807"/>
    </source>
</evidence>
<feature type="domain" description="Pyrroline-5-carboxylate reductase catalytic N-terminal" evidence="3">
    <location>
        <begin position="41"/>
        <end position="130"/>
    </location>
</feature>
<evidence type="ECO:0000256" key="1">
    <source>
        <dbReference type="ARBA" id="ARBA00023002"/>
    </source>
</evidence>
<accession>A0A2R7YUS0</accession>
<sequence>MTPAEISCSSRSSRADRSSASRRAMPRNEDTPESVRLSMTTIGLIGSGNIGSTVARLALAGGHDVVLSNSRGPETLAELVADLGPGARAATAAEAAEAGDIVVVTVPLKAYRDVPVEPLRGKVVIDTNNYYPDRDGHIAELDDETTTTSELLQAHLPESHVVKAFNNIFFAHLGALHRSRGGAERSALPIAGDDALAKDTVTQFLDSVGYDAYDVGPLAEGWRYQRDTAAYVHPYVDPDAEDFATASRPAPAADLEKALEGAVRYRDM</sequence>
<dbReference type="EMBL" id="PYXZ01000007">
    <property type="protein sequence ID" value="PUA80044.1"/>
    <property type="molecule type" value="Genomic_DNA"/>
</dbReference>
<name>A0A2R7YUS0_9ACTN</name>
<dbReference type="PANTHER" id="PTHR14239:SF10">
    <property type="entry name" value="REDUCTASE"/>
    <property type="match status" value="1"/>
</dbReference>
<gene>
    <name evidence="4" type="ORF">C7S10_15935</name>
</gene>